<keyword evidence="6" id="KW-1185">Reference proteome</keyword>
<dbReference type="NCBIfam" id="NF033788">
    <property type="entry name" value="HTH_metalloreg"/>
    <property type="match status" value="1"/>
</dbReference>
<sequence>MEELPLTAGHPVVALFSALANPIRASIVHRLTSAPASVNELVEWLSVTQPLVSHHLKILRDAHLVEASKEGRRSVYSLVDDHVAHIYLDALTHMKEHNHDCDH</sequence>
<dbReference type="PROSITE" id="PS50987">
    <property type="entry name" value="HTH_ARSR_2"/>
    <property type="match status" value="1"/>
</dbReference>
<dbReference type="Gene3D" id="1.10.10.10">
    <property type="entry name" value="Winged helix-like DNA-binding domain superfamily/Winged helix DNA-binding domain"/>
    <property type="match status" value="1"/>
</dbReference>
<comment type="caution">
    <text evidence="5">The sequence shown here is derived from an EMBL/GenBank/DDBJ whole genome shotgun (WGS) entry which is preliminary data.</text>
</comment>
<reference evidence="6" key="1">
    <citation type="submission" date="2016-12" db="EMBL/GenBank/DDBJ databases">
        <authorList>
            <person name="Meng X."/>
        </authorList>
    </citation>
    <scope>NUCLEOTIDE SEQUENCE [LARGE SCALE GENOMIC DNA]</scope>
    <source>
        <strain evidence="6">DSM 19116</strain>
    </source>
</reference>
<keyword evidence="1" id="KW-0805">Transcription regulation</keyword>
<dbReference type="PANTHER" id="PTHR43132:SF6">
    <property type="entry name" value="HTH-TYPE TRANSCRIPTIONAL REPRESSOR CZRA"/>
    <property type="match status" value="1"/>
</dbReference>
<evidence type="ECO:0000313" key="6">
    <source>
        <dbReference type="Proteomes" id="UP000185628"/>
    </source>
</evidence>
<keyword evidence="2" id="KW-0238">DNA-binding</keyword>
<dbReference type="GO" id="GO:0003677">
    <property type="term" value="F:DNA binding"/>
    <property type="evidence" value="ECO:0007669"/>
    <property type="project" value="UniProtKB-KW"/>
</dbReference>
<dbReference type="Proteomes" id="UP000185628">
    <property type="component" value="Unassembled WGS sequence"/>
</dbReference>
<dbReference type="InterPro" id="IPR036388">
    <property type="entry name" value="WH-like_DNA-bd_sf"/>
</dbReference>
<accession>A0A1Q5PZC9</accession>
<evidence type="ECO:0000313" key="5">
    <source>
        <dbReference type="EMBL" id="OKL52974.1"/>
    </source>
</evidence>
<proteinExistence type="predicted"/>
<dbReference type="SUPFAM" id="SSF46785">
    <property type="entry name" value="Winged helix' DNA-binding domain"/>
    <property type="match status" value="1"/>
</dbReference>
<dbReference type="InterPro" id="IPR011991">
    <property type="entry name" value="ArsR-like_HTH"/>
</dbReference>
<dbReference type="InterPro" id="IPR001845">
    <property type="entry name" value="HTH_ArsR_DNA-bd_dom"/>
</dbReference>
<dbReference type="GO" id="GO:0003700">
    <property type="term" value="F:DNA-binding transcription factor activity"/>
    <property type="evidence" value="ECO:0007669"/>
    <property type="project" value="InterPro"/>
</dbReference>
<gene>
    <name evidence="5" type="ORF">BSZ39_11960</name>
</gene>
<dbReference type="RefSeq" id="WP_073717555.1">
    <property type="nucleotide sequence ID" value="NZ_MQVR01000107.1"/>
</dbReference>
<dbReference type="CDD" id="cd00090">
    <property type="entry name" value="HTH_ARSR"/>
    <property type="match status" value="1"/>
</dbReference>
<dbReference type="InterPro" id="IPR051011">
    <property type="entry name" value="Metal_resp_trans_reg"/>
</dbReference>
<evidence type="ECO:0000256" key="2">
    <source>
        <dbReference type="ARBA" id="ARBA00023125"/>
    </source>
</evidence>
<organism evidence="5 6">
    <name type="scientific">Bowdeniella nasicola</name>
    <dbReference type="NCBI Taxonomy" id="208480"/>
    <lineage>
        <taxon>Bacteria</taxon>
        <taxon>Bacillati</taxon>
        <taxon>Actinomycetota</taxon>
        <taxon>Actinomycetes</taxon>
        <taxon>Actinomycetales</taxon>
        <taxon>Actinomycetaceae</taxon>
        <taxon>Bowdeniella</taxon>
    </lineage>
</organism>
<feature type="domain" description="HTH arsR-type" evidence="4">
    <location>
        <begin position="4"/>
        <end position="98"/>
    </location>
</feature>
<dbReference type="OrthoDB" id="3268605at2"/>
<evidence type="ECO:0000256" key="1">
    <source>
        <dbReference type="ARBA" id="ARBA00023015"/>
    </source>
</evidence>
<dbReference type="EMBL" id="MQVR01000107">
    <property type="protein sequence ID" value="OKL52974.1"/>
    <property type="molecule type" value="Genomic_DNA"/>
</dbReference>
<keyword evidence="3" id="KW-0804">Transcription</keyword>
<dbReference type="AlphaFoldDB" id="A0A1Q5PZC9"/>
<protein>
    <submittedName>
        <fullName evidence="5">Transcriptional regulator</fullName>
    </submittedName>
</protein>
<dbReference type="PANTHER" id="PTHR43132">
    <property type="entry name" value="ARSENICAL RESISTANCE OPERON REPRESSOR ARSR-RELATED"/>
    <property type="match status" value="1"/>
</dbReference>
<name>A0A1Q5PZC9_9ACTO</name>
<dbReference type="Pfam" id="PF01022">
    <property type="entry name" value="HTH_5"/>
    <property type="match status" value="1"/>
</dbReference>
<evidence type="ECO:0000256" key="3">
    <source>
        <dbReference type="ARBA" id="ARBA00023163"/>
    </source>
</evidence>
<dbReference type="InterPro" id="IPR036390">
    <property type="entry name" value="WH_DNA-bd_sf"/>
</dbReference>
<dbReference type="PRINTS" id="PR00778">
    <property type="entry name" value="HTHARSR"/>
</dbReference>
<dbReference type="SMART" id="SM00418">
    <property type="entry name" value="HTH_ARSR"/>
    <property type="match status" value="1"/>
</dbReference>
<evidence type="ECO:0000259" key="4">
    <source>
        <dbReference type="PROSITE" id="PS50987"/>
    </source>
</evidence>